<organism evidence="3 4">
    <name type="scientific">Sediminibacterium ginsengisoli</name>
    <dbReference type="NCBI Taxonomy" id="413434"/>
    <lineage>
        <taxon>Bacteria</taxon>
        <taxon>Pseudomonadati</taxon>
        <taxon>Bacteroidota</taxon>
        <taxon>Chitinophagia</taxon>
        <taxon>Chitinophagales</taxon>
        <taxon>Chitinophagaceae</taxon>
        <taxon>Sediminibacterium</taxon>
    </lineage>
</organism>
<keyword evidence="1" id="KW-0472">Membrane</keyword>
<dbReference type="STRING" id="413434.SAMN04488132_101395"/>
<accession>A0A1T4K279</accession>
<dbReference type="AlphaFoldDB" id="A0A1T4K279"/>
<feature type="transmembrane region" description="Helical" evidence="1">
    <location>
        <begin position="87"/>
        <end position="110"/>
    </location>
</feature>
<keyword evidence="1" id="KW-0812">Transmembrane</keyword>
<evidence type="ECO:0000313" key="3">
    <source>
        <dbReference type="EMBL" id="SJZ36377.1"/>
    </source>
</evidence>
<sequence length="231" mass="25797">MQYFLHDGQDQYGPFTLDELRSQSLLKPDTLVWCEGMTEWLKASHIEELKAVLKSVPPPLVKPPAITIPGTKASPAPLMLQPASSGFAAWKAIAIIVVVLVLAYAGYAVYDKQQQENQEQERIVREESLKKQVRDNIRAYVQAGNSEYRISVLGGVYGLSITVSNQTEYLLDNVRVLIRYIKANGETWKEETLDFALVPPNNKMTLRAPDSDRGTSVDYKIVSIKSEALGL</sequence>
<dbReference type="RefSeq" id="WP_078829738.1">
    <property type="nucleotide sequence ID" value="NZ_FUWH01000001.1"/>
</dbReference>
<reference evidence="3 4" key="1">
    <citation type="submission" date="2017-02" db="EMBL/GenBank/DDBJ databases">
        <authorList>
            <person name="Peterson S.W."/>
        </authorList>
    </citation>
    <scope>NUCLEOTIDE SEQUENCE [LARGE SCALE GENOMIC DNA]</scope>
    <source>
        <strain evidence="3 4">DSM 22335</strain>
    </source>
</reference>
<dbReference type="Pfam" id="PF14237">
    <property type="entry name" value="GYF_2"/>
    <property type="match status" value="1"/>
</dbReference>
<dbReference type="OrthoDB" id="666621at2"/>
<keyword evidence="1" id="KW-1133">Transmembrane helix</keyword>
<proteinExistence type="predicted"/>
<gene>
    <name evidence="3" type="ORF">SAMN04488132_101395</name>
</gene>
<protein>
    <recommendedName>
        <fullName evidence="2">GYF domain-containing protein</fullName>
    </recommendedName>
</protein>
<dbReference type="EMBL" id="FUWH01000001">
    <property type="protein sequence ID" value="SJZ36377.1"/>
    <property type="molecule type" value="Genomic_DNA"/>
</dbReference>
<keyword evidence="4" id="KW-1185">Reference proteome</keyword>
<dbReference type="Proteomes" id="UP000190888">
    <property type="component" value="Unassembled WGS sequence"/>
</dbReference>
<evidence type="ECO:0000259" key="2">
    <source>
        <dbReference type="Pfam" id="PF14237"/>
    </source>
</evidence>
<evidence type="ECO:0000256" key="1">
    <source>
        <dbReference type="SAM" id="Phobius"/>
    </source>
</evidence>
<feature type="domain" description="GYF" evidence="2">
    <location>
        <begin position="3"/>
        <end position="49"/>
    </location>
</feature>
<evidence type="ECO:0000313" key="4">
    <source>
        <dbReference type="Proteomes" id="UP000190888"/>
    </source>
</evidence>
<name>A0A1T4K279_9BACT</name>
<dbReference type="InterPro" id="IPR025640">
    <property type="entry name" value="GYF_2"/>
</dbReference>